<evidence type="ECO:0008006" key="3">
    <source>
        <dbReference type="Google" id="ProtNLM"/>
    </source>
</evidence>
<dbReference type="PANTHER" id="PTHR37953">
    <property type="entry name" value="UPF0127 PROTEIN MJ1496"/>
    <property type="match status" value="1"/>
</dbReference>
<dbReference type="InterPro" id="IPR003795">
    <property type="entry name" value="DUF192"/>
</dbReference>
<dbReference type="Proteomes" id="UP000001953">
    <property type="component" value="Chromosome"/>
</dbReference>
<sequence>MGRGRRPSSAVAHDPSFLTGCQMIRVRKVGLEWLRAGLWVALLSWIGMVTPGCAGVHAAEFQPLEIATRAGVKMFSVEMATTEEEKATGLMYRKHLPDGQGMLFDFSPAQQVSMWMKNTYISLDMIFIGPDGRILRIAENTEPLSTRIIPSRGPTKGVLEVIAGTAKKYGIAPGDRVSHPLFNGH</sequence>
<organism evidence="1 2">
    <name type="scientific">Nitrobacter hamburgensis (strain DSM 10229 / NCIMB 13809 / X14)</name>
    <dbReference type="NCBI Taxonomy" id="323097"/>
    <lineage>
        <taxon>Bacteria</taxon>
        <taxon>Pseudomonadati</taxon>
        <taxon>Pseudomonadota</taxon>
        <taxon>Alphaproteobacteria</taxon>
        <taxon>Hyphomicrobiales</taxon>
        <taxon>Nitrobacteraceae</taxon>
        <taxon>Nitrobacter</taxon>
    </lineage>
</organism>
<dbReference type="PANTHER" id="PTHR37953:SF1">
    <property type="entry name" value="UPF0127 PROTEIN MJ1496"/>
    <property type="match status" value="1"/>
</dbReference>
<proteinExistence type="predicted"/>
<name>Q1QLG0_NITHX</name>
<protein>
    <recommendedName>
        <fullName evidence="3">DUF192 domain-containing protein</fullName>
    </recommendedName>
</protein>
<keyword evidence="2" id="KW-1185">Reference proteome</keyword>
<dbReference type="Gene3D" id="2.60.120.1140">
    <property type="entry name" value="Protein of unknown function DUF192"/>
    <property type="match status" value="1"/>
</dbReference>
<dbReference type="EMBL" id="CP000319">
    <property type="protein sequence ID" value="ABE62937.1"/>
    <property type="molecule type" value="Genomic_DNA"/>
</dbReference>
<evidence type="ECO:0000313" key="2">
    <source>
        <dbReference type="Proteomes" id="UP000001953"/>
    </source>
</evidence>
<dbReference type="KEGG" id="nha:Nham_2141"/>
<evidence type="ECO:0000313" key="1">
    <source>
        <dbReference type="EMBL" id="ABE62937.1"/>
    </source>
</evidence>
<dbReference type="AlphaFoldDB" id="Q1QLG0"/>
<dbReference type="eggNOG" id="COG1430">
    <property type="taxonomic scope" value="Bacteria"/>
</dbReference>
<dbReference type="HOGENOM" id="CLU_097039_2_1_5"/>
<accession>Q1QLG0</accession>
<gene>
    <name evidence="1" type="ordered locus">Nham_2141</name>
</gene>
<dbReference type="InterPro" id="IPR038695">
    <property type="entry name" value="Saro_0823-like_sf"/>
</dbReference>
<reference evidence="1 2" key="1">
    <citation type="submission" date="2006-03" db="EMBL/GenBank/DDBJ databases">
        <title>Complete sequence of chromosome of Nitrobacter hamburgensis X14.</title>
        <authorList>
            <consortium name="US DOE Joint Genome Institute"/>
            <person name="Copeland A."/>
            <person name="Lucas S."/>
            <person name="Lapidus A."/>
            <person name="Barry K."/>
            <person name="Detter J.C."/>
            <person name="Glavina del Rio T."/>
            <person name="Hammon N."/>
            <person name="Israni S."/>
            <person name="Dalin E."/>
            <person name="Tice H."/>
            <person name="Pitluck S."/>
            <person name="Chain P."/>
            <person name="Malfatti S."/>
            <person name="Shin M."/>
            <person name="Vergez L."/>
            <person name="Schmutz J."/>
            <person name="Larimer F."/>
            <person name="Land M."/>
            <person name="Hauser L."/>
            <person name="Kyrpides N."/>
            <person name="Ivanova N."/>
            <person name="Ward B."/>
            <person name="Arp D."/>
            <person name="Klotz M."/>
            <person name="Stein L."/>
            <person name="O'Mullan G."/>
            <person name="Starkenburg S."/>
            <person name="Sayavedra L."/>
            <person name="Poret-Peterson A.T."/>
            <person name="Gentry M.E."/>
            <person name="Bruce D."/>
            <person name="Richardson P."/>
        </authorList>
    </citation>
    <scope>NUCLEOTIDE SEQUENCE [LARGE SCALE GENOMIC DNA]</scope>
    <source>
        <strain evidence="2">DSM 10229 / NCIMB 13809 / X14</strain>
    </source>
</reference>
<dbReference type="Pfam" id="PF02643">
    <property type="entry name" value="DUF192"/>
    <property type="match status" value="1"/>
</dbReference>